<keyword evidence="1" id="KW-0175">Coiled coil</keyword>
<keyword evidence="4" id="KW-1185">Reference proteome</keyword>
<dbReference type="PANTHER" id="PTHR38353">
    <property type="entry name" value="TROPOMYOSIN"/>
    <property type="match status" value="1"/>
</dbReference>
<proteinExistence type="predicted"/>
<sequence length="514" mass="58033">MEEYLHHMKTLRSQMNEVEDQAAKISVEEQTHITTFQTLDKDLASAKSETKRLKEDTKQMMKAKGEICSQILEKQRKIASLDSDSYTLAQAEYVHQNIDLRTSYIYIYIELLKVISFQLSRLNMQTLELIQRERVSLSARLVEKSTYYTKVADDMDSKLQQQQDWVHTHRISGEMGEHGSSLCMYIRGRGKIGYLTGEKKAPTREDLTYTTQDAENSMGMAWLMNSMDEDINSNYMCYSVAKELWDNVNKMYFDLGISIEFKAAERAVLKICVMDGLNPNLSGGIDTLEERLKGGSKGGKSVTSETIEGGKEGANSRTLAEGGSTGSVKEEFDKQMAKTKGSSCFGVNCDVWIEQRRDKLKGKPGYVTSHPRCGVSITFISRSTFLVGKCAIDNHLIMDNLGNDAEKNLIAKLDSAKSKLVEIAQMKSKLVTENNKMKQSIEQLKGSAKDFKTELFEMDIKTLEEEYKALLSDRAGEIEYLQSLQKQIKQLKDISHMVKCACGVEYKVAMELCA</sequence>
<gene>
    <name evidence="3" type="ORF">POTOM_059772</name>
</gene>
<reference evidence="3" key="1">
    <citation type="journal article" date="2020" name="bioRxiv">
        <title>Hybrid origin of Populus tomentosa Carr. identified through genome sequencing and phylogenomic analysis.</title>
        <authorList>
            <person name="An X."/>
            <person name="Gao K."/>
            <person name="Chen Z."/>
            <person name="Li J."/>
            <person name="Yang X."/>
            <person name="Yang X."/>
            <person name="Zhou J."/>
            <person name="Guo T."/>
            <person name="Zhao T."/>
            <person name="Huang S."/>
            <person name="Miao D."/>
            <person name="Khan W.U."/>
            <person name="Rao P."/>
            <person name="Ye M."/>
            <person name="Lei B."/>
            <person name="Liao W."/>
            <person name="Wang J."/>
            <person name="Ji L."/>
            <person name="Li Y."/>
            <person name="Guo B."/>
            <person name="Mustafa N.S."/>
            <person name="Li S."/>
            <person name="Yun Q."/>
            <person name="Keller S.R."/>
            <person name="Mao J."/>
            <person name="Zhang R."/>
            <person name="Strauss S.H."/>
        </authorList>
    </citation>
    <scope>NUCLEOTIDE SEQUENCE</scope>
    <source>
        <strain evidence="3">GM15</strain>
        <tissue evidence="3">Leaf</tissue>
    </source>
</reference>
<protein>
    <submittedName>
        <fullName evidence="3">Uncharacterized protein</fullName>
    </submittedName>
</protein>
<accession>A0A8X7XNF7</accession>
<evidence type="ECO:0000256" key="1">
    <source>
        <dbReference type="SAM" id="Coils"/>
    </source>
</evidence>
<feature type="coiled-coil region" evidence="1">
    <location>
        <begin position="423"/>
        <end position="454"/>
    </location>
</feature>
<feature type="region of interest" description="Disordered" evidence="2">
    <location>
        <begin position="292"/>
        <end position="328"/>
    </location>
</feature>
<organism evidence="3 4">
    <name type="scientific">Populus tomentosa</name>
    <name type="common">Chinese white poplar</name>
    <dbReference type="NCBI Taxonomy" id="118781"/>
    <lineage>
        <taxon>Eukaryota</taxon>
        <taxon>Viridiplantae</taxon>
        <taxon>Streptophyta</taxon>
        <taxon>Embryophyta</taxon>
        <taxon>Tracheophyta</taxon>
        <taxon>Spermatophyta</taxon>
        <taxon>Magnoliopsida</taxon>
        <taxon>eudicotyledons</taxon>
        <taxon>Gunneridae</taxon>
        <taxon>Pentapetalae</taxon>
        <taxon>rosids</taxon>
        <taxon>fabids</taxon>
        <taxon>Malpighiales</taxon>
        <taxon>Salicaceae</taxon>
        <taxon>Saliceae</taxon>
        <taxon>Populus</taxon>
    </lineage>
</organism>
<evidence type="ECO:0000256" key="2">
    <source>
        <dbReference type="SAM" id="MobiDB-lite"/>
    </source>
</evidence>
<dbReference type="AlphaFoldDB" id="A0A8X7XNF7"/>
<evidence type="ECO:0000313" key="3">
    <source>
        <dbReference type="EMBL" id="KAG6737183.1"/>
    </source>
</evidence>
<feature type="coiled-coil region" evidence="1">
    <location>
        <begin position="1"/>
        <end position="56"/>
    </location>
</feature>
<evidence type="ECO:0000313" key="4">
    <source>
        <dbReference type="Proteomes" id="UP000886885"/>
    </source>
</evidence>
<dbReference type="PANTHER" id="PTHR38353:SF2">
    <property type="entry name" value="TROPOMYOSIN"/>
    <property type="match status" value="1"/>
</dbReference>
<dbReference type="OrthoDB" id="1933536at2759"/>
<name>A0A8X7XNF7_POPTO</name>
<dbReference type="EMBL" id="JAAWWB010000063">
    <property type="protein sequence ID" value="KAG6737183.1"/>
    <property type="molecule type" value="Genomic_DNA"/>
</dbReference>
<dbReference type="Proteomes" id="UP000886885">
    <property type="component" value="Unassembled WGS sequence"/>
</dbReference>
<comment type="caution">
    <text evidence="3">The sequence shown here is derived from an EMBL/GenBank/DDBJ whole genome shotgun (WGS) entry which is preliminary data.</text>
</comment>